<sequence length="148" mass="15677">MSHRTGARDPGIRPGNLSMSMPDRPSPLSTETDSMSAGSPDSRARLSVTGPGARTPRGGCQEPRHCRRGRPRSDSRSARPVGLCHPALHPAASPSSEDPRPPPGSASSSDPTAAFPPWGCQRRPAHPGVIPPPHPRSPRARHSPHPTR</sequence>
<protein>
    <submittedName>
        <fullName evidence="2">Uncharacterized protein</fullName>
    </submittedName>
</protein>
<dbReference type="Proteomes" id="UP001066276">
    <property type="component" value="Chromosome 9"/>
</dbReference>
<feature type="compositionally biased region" description="Polar residues" evidence="1">
    <location>
        <begin position="27"/>
        <end position="39"/>
    </location>
</feature>
<comment type="caution">
    <text evidence="2">The sequence shown here is derived from an EMBL/GenBank/DDBJ whole genome shotgun (WGS) entry which is preliminary data.</text>
</comment>
<evidence type="ECO:0000256" key="1">
    <source>
        <dbReference type="SAM" id="MobiDB-lite"/>
    </source>
</evidence>
<dbReference type="AlphaFoldDB" id="A0AAV7N6G7"/>
<name>A0AAV7N6G7_PLEWA</name>
<reference evidence="2" key="1">
    <citation type="journal article" date="2022" name="bioRxiv">
        <title>Sequencing and chromosome-scale assembly of the giantPleurodeles waltlgenome.</title>
        <authorList>
            <person name="Brown T."/>
            <person name="Elewa A."/>
            <person name="Iarovenko S."/>
            <person name="Subramanian E."/>
            <person name="Araus A.J."/>
            <person name="Petzold A."/>
            <person name="Susuki M."/>
            <person name="Suzuki K.-i.T."/>
            <person name="Hayashi T."/>
            <person name="Toyoda A."/>
            <person name="Oliveira C."/>
            <person name="Osipova E."/>
            <person name="Leigh N.D."/>
            <person name="Simon A."/>
            <person name="Yun M.H."/>
        </authorList>
    </citation>
    <scope>NUCLEOTIDE SEQUENCE</scope>
    <source>
        <strain evidence="2">20211129_DDA</strain>
        <tissue evidence="2">Liver</tissue>
    </source>
</reference>
<proteinExistence type="predicted"/>
<feature type="region of interest" description="Disordered" evidence="1">
    <location>
        <begin position="1"/>
        <end position="148"/>
    </location>
</feature>
<organism evidence="2 3">
    <name type="scientific">Pleurodeles waltl</name>
    <name type="common">Iberian ribbed newt</name>
    <dbReference type="NCBI Taxonomy" id="8319"/>
    <lineage>
        <taxon>Eukaryota</taxon>
        <taxon>Metazoa</taxon>
        <taxon>Chordata</taxon>
        <taxon>Craniata</taxon>
        <taxon>Vertebrata</taxon>
        <taxon>Euteleostomi</taxon>
        <taxon>Amphibia</taxon>
        <taxon>Batrachia</taxon>
        <taxon>Caudata</taxon>
        <taxon>Salamandroidea</taxon>
        <taxon>Salamandridae</taxon>
        <taxon>Pleurodelinae</taxon>
        <taxon>Pleurodeles</taxon>
    </lineage>
</organism>
<evidence type="ECO:0000313" key="2">
    <source>
        <dbReference type="EMBL" id="KAJ1111044.1"/>
    </source>
</evidence>
<dbReference type="EMBL" id="JANPWB010000013">
    <property type="protein sequence ID" value="KAJ1111044.1"/>
    <property type="molecule type" value="Genomic_DNA"/>
</dbReference>
<gene>
    <name evidence="2" type="ORF">NDU88_008382</name>
</gene>
<evidence type="ECO:0000313" key="3">
    <source>
        <dbReference type="Proteomes" id="UP001066276"/>
    </source>
</evidence>
<feature type="compositionally biased region" description="Basic residues" evidence="1">
    <location>
        <begin position="136"/>
        <end position="148"/>
    </location>
</feature>
<accession>A0AAV7N6G7</accession>
<feature type="compositionally biased region" description="Basic and acidic residues" evidence="1">
    <location>
        <begin position="1"/>
        <end position="11"/>
    </location>
</feature>
<keyword evidence="3" id="KW-1185">Reference proteome</keyword>